<dbReference type="InterPro" id="IPR014729">
    <property type="entry name" value="Rossmann-like_a/b/a_fold"/>
</dbReference>
<evidence type="ECO:0000313" key="6">
    <source>
        <dbReference type="EMBL" id="TDE95987.1"/>
    </source>
</evidence>
<dbReference type="EMBL" id="SMNA01000003">
    <property type="protein sequence ID" value="TDE95987.1"/>
    <property type="molecule type" value="Genomic_DNA"/>
</dbReference>
<dbReference type="InterPro" id="IPR014730">
    <property type="entry name" value="ETF_a/b_N"/>
</dbReference>
<feature type="domain" description="Electron transfer flavoprotein alpha/beta-subunit N-terminal" evidence="5">
    <location>
        <begin position="9"/>
        <end position="193"/>
    </location>
</feature>
<evidence type="ECO:0000313" key="7">
    <source>
        <dbReference type="Proteomes" id="UP000504882"/>
    </source>
</evidence>
<dbReference type="Pfam" id="PF01012">
    <property type="entry name" value="ETF"/>
    <property type="match status" value="1"/>
</dbReference>
<dbReference type="Gene3D" id="3.40.50.620">
    <property type="entry name" value="HUPs"/>
    <property type="match status" value="1"/>
</dbReference>
<evidence type="ECO:0000256" key="3">
    <source>
        <dbReference type="ARBA" id="ARBA00011355"/>
    </source>
</evidence>
<evidence type="ECO:0000259" key="5">
    <source>
        <dbReference type="SMART" id="SM00893"/>
    </source>
</evidence>
<organism evidence="6 7">
    <name type="scientific">Occultella glacieicola</name>
    <dbReference type="NCBI Taxonomy" id="2518684"/>
    <lineage>
        <taxon>Bacteria</taxon>
        <taxon>Bacillati</taxon>
        <taxon>Actinomycetota</taxon>
        <taxon>Actinomycetes</taxon>
        <taxon>Micrococcales</taxon>
        <taxon>Ruaniaceae</taxon>
        <taxon>Occultella</taxon>
    </lineage>
</organism>
<dbReference type="SMART" id="SM00893">
    <property type="entry name" value="ETF"/>
    <property type="match status" value="1"/>
</dbReference>
<dbReference type="InterPro" id="IPR014731">
    <property type="entry name" value="ETF_asu_C"/>
</dbReference>
<dbReference type="PIRSF" id="PIRSF000089">
    <property type="entry name" value="Electra_flavoP_a"/>
    <property type="match status" value="1"/>
</dbReference>
<dbReference type="RefSeq" id="WP_133106917.1">
    <property type="nucleotide sequence ID" value="NZ_SMNA01000003.1"/>
</dbReference>
<name>A0ABY2E5X5_9MICO</name>
<dbReference type="SUPFAM" id="SSF52467">
    <property type="entry name" value="DHS-like NAD/FAD-binding domain"/>
    <property type="match status" value="1"/>
</dbReference>
<dbReference type="Proteomes" id="UP000504882">
    <property type="component" value="Unassembled WGS sequence"/>
</dbReference>
<proteinExistence type="inferred from homology"/>
<dbReference type="PANTHER" id="PTHR43153:SF1">
    <property type="entry name" value="ELECTRON TRANSFER FLAVOPROTEIN SUBUNIT ALPHA, MITOCHONDRIAL"/>
    <property type="match status" value="1"/>
</dbReference>
<comment type="similarity">
    <text evidence="2">Belongs to the ETF alpha-subunit/FixB family.</text>
</comment>
<dbReference type="InterPro" id="IPR029035">
    <property type="entry name" value="DHS-like_NAD/FAD-binding_dom"/>
</dbReference>
<gene>
    <name evidence="6" type="ORF">EXU48_07010</name>
</gene>
<comment type="subunit">
    <text evidence="3">Heterodimer of an alpha and a beta subunit.</text>
</comment>
<protein>
    <submittedName>
        <fullName evidence="6">Electron transfer flavoprotein subunit alpha/FixB family protein</fullName>
    </submittedName>
</protein>
<dbReference type="PANTHER" id="PTHR43153">
    <property type="entry name" value="ELECTRON TRANSFER FLAVOPROTEIN ALPHA"/>
    <property type="match status" value="1"/>
</dbReference>
<reference evidence="6 7" key="1">
    <citation type="submission" date="2019-03" db="EMBL/GenBank/DDBJ databases">
        <title>Genomic features of bacteria from cold environments.</title>
        <authorList>
            <person name="Shen L."/>
        </authorList>
    </citation>
    <scope>NUCLEOTIDE SEQUENCE [LARGE SCALE GENOMIC DNA]</scope>
    <source>
        <strain evidence="7">T3246-1</strain>
    </source>
</reference>
<dbReference type="SUPFAM" id="SSF52402">
    <property type="entry name" value="Adenine nucleotide alpha hydrolases-like"/>
    <property type="match status" value="1"/>
</dbReference>
<evidence type="ECO:0000256" key="2">
    <source>
        <dbReference type="ARBA" id="ARBA00005817"/>
    </source>
</evidence>
<dbReference type="Pfam" id="PF00766">
    <property type="entry name" value="ETF_alpha"/>
    <property type="match status" value="1"/>
</dbReference>
<comment type="function">
    <text evidence="4">The electron transfer flavoprotein serves as a specific electron acceptor for other dehydrogenases. It transfers the electrons to the main respiratory chain via ETF-ubiquinone oxidoreductase (ETF dehydrogenase).</text>
</comment>
<keyword evidence="7" id="KW-1185">Reference proteome</keyword>
<dbReference type="InterPro" id="IPR001308">
    <property type="entry name" value="ETF_a/FixB"/>
</dbReference>
<sequence>MTETAVRTVLVLIENADAALRSPALEALTLARTLGMPVALTLAEPSTPALDQLADAGVDRVLFADLGEAPREIPAVAAVAVAAAAAHTGAGLVLLTSSFVNKEIAAHTAWRTGAGLLIDVTSLADAGGRLVGGKRVFAGTWDTECAVTTQAAVATLRPNALTAQAAASRGAAAVEGLPVAASSPAGLELLDRVVHEVSADASGVVRPALAEAAVVVAGGRGTAGDFGPVEDLADALGAAIGSTRDAVDEGWIGHDAQVGQTGVTIAPRVYIGAGISGAPHHHGGMQAARTIIAVNTDSEAPLVELSDFAVIGDLHEILPAAAAAIRSRRAAQS</sequence>
<accession>A0ABY2E5X5</accession>
<comment type="cofactor">
    <cofactor evidence="1">
        <name>FAD</name>
        <dbReference type="ChEBI" id="CHEBI:57692"/>
    </cofactor>
</comment>
<evidence type="ECO:0000256" key="1">
    <source>
        <dbReference type="ARBA" id="ARBA00001974"/>
    </source>
</evidence>
<evidence type="ECO:0000256" key="4">
    <source>
        <dbReference type="ARBA" id="ARBA00025649"/>
    </source>
</evidence>
<dbReference type="Gene3D" id="3.40.50.1220">
    <property type="entry name" value="TPP-binding domain"/>
    <property type="match status" value="1"/>
</dbReference>
<comment type="caution">
    <text evidence="6">The sequence shown here is derived from an EMBL/GenBank/DDBJ whole genome shotgun (WGS) entry which is preliminary data.</text>
</comment>